<dbReference type="Pfam" id="PF14417">
    <property type="entry name" value="MEDS"/>
    <property type="match status" value="1"/>
</dbReference>
<evidence type="ECO:0000313" key="2">
    <source>
        <dbReference type="EMBL" id="GAA1618500.1"/>
    </source>
</evidence>
<evidence type="ECO:0000259" key="1">
    <source>
        <dbReference type="Pfam" id="PF14417"/>
    </source>
</evidence>
<evidence type="ECO:0000313" key="3">
    <source>
        <dbReference type="Proteomes" id="UP001501319"/>
    </source>
</evidence>
<proteinExistence type="predicted"/>
<dbReference type="Proteomes" id="UP001501319">
    <property type="component" value="Unassembled WGS sequence"/>
</dbReference>
<dbReference type="InterPro" id="IPR025847">
    <property type="entry name" value="MEDS_domain"/>
</dbReference>
<organism evidence="2 3">
    <name type="scientific">Kribbella alba</name>
    <dbReference type="NCBI Taxonomy" id="190197"/>
    <lineage>
        <taxon>Bacteria</taxon>
        <taxon>Bacillati</taxon>
        <taxon>Actinomycetota</taxon>
        <taxon>Actinomycetes</taxon>
        <taxon>Propionibacteriales</taxon>
        <taxon>Kribbellaceae</taxon>
        <taxon>Kribbella</taxon>
    </lineage>
</organism>
<gene>
    <name evidence="2" type="ORF">GCM10009744_01380</name>
</gene>
<feature type="domain" description="MEDS" evidence="1">
    <location>
        <begin position="18"/>
        <end position="173"/>
    </location>
</feature>
<sequence length="198" mass="21795">MSEQVELGLSGLAVPPGTHLCAFFRGREERNAIVQPFLREGVSSGARCIGVLEGPSEGSLAQELGIAADPPQLELKTARPTYLPGGEFSRADSLAYWESEAAESLGSGAWPFARFTGEMTAEVNLAIPSEEWIQYESDLNRFVPRYPQILLCLYDLLDFSGSELFVDIVKTHPMVLIGGTILENRYYLDPDEFDHAHA</sequence>
<reference evidence="3" key="1">
    <citation type="journal article" date="2019" name="Int. J. Syst. Evol. Microbiol.">
        <title>The Global Catalogue of Microorganisms (GCM) 10K type strain sequencing project: providing services to taxonomists for standard genome sequencing and annotation.</title>
        <authorList>
            <consortium name="The Broad Institute Genomics Platform"/>
            <consortium name="The Broad Institute Genome Sequencing Center for Infectious Disease"/>
            <person name="Wu L."/>
            <person name="Ma J."/>
        </authorList>
    </citation>
    <scope>NUCLEOTIDE SEQUENCE [LARGE SCALE GENOMIC DNA]</scope>
    <source>
        <strain evidence="3">JCM 14306</strain>
    </source>
</reference>
<comment type="caution">
    <text evidence="2">The sequence shown here is derived from an EMBL/GenBank/DDBJ whole genome shotgun (WGS) entry which is preliminary data.</text>
</comment>
<dbReference type="RefSeq" id="WP_344107403.1">
    <property type="nucleotide sequence ID" value="NZ_BAAANE010000001.1"/>
</dbReference>
<protein>
    <submittedName>
        <fullName evidence="2">MEDS domain-containing protein</fullName>
    </submittedName>
</protein>
<name>A0ABP4QUP1_9ACTN</name>
<dbReference type="EMBL" id="BAAANE010000001">
    <property type="protein sequence ID" value="GAA1618500.1"/>
    <property type="molecule type" value="Genomic_DNA"/>
</dbReference>
<keyword evidence="3" id="KW-1185">Reference proteome</keyword>
<accession>A0ABP4QUP1</accession>